<accession>F2U8J7</accession>
<proteinExistence type="inferred from homology"/>
<keyword evidence="4" id="KW-0342">GTP-binding</keyword>
<dbReference type="RefSeq" id="XP_004994528.1">
    <property type="nucleotide sequence ID" value="XM_004994471.1"/>
</dbReference>
<evidence type="ECO:0000256" key="8">
    <source>
        <dbReference type="SAM" id="MobiDB-lite"/>
    </source>
</evidence>
<dbReference type="Pfam" id="PF02492">
    <property type="entry name" value="cobW"/>
    <property type="match status" value="1"/>
</dbReference>
<dbReference type="GO" id="GO:0016787">
    <property type="term" value="F:hydrolase activity"/>
    <property type="evidence" value="ECO:0007669"/>
    <property type="project" value="UniProtKB-KW"/>
</dbReference>
<dbReference type="SUPFAM" id="SSF52540">
    <property type="entry name" value="P-loop containing nucleoside triphosphate hydrolases"/>
    <property type="match status" value="1"/>
</dbReference>
<dbReference type="InterPro" id="IPR036627">
    <property type="entry name" value="CobW-likC_sf"/>
</dbReference>
<dbReference type="InterPro" id="IPR027417">
    <property type="entry name" value="P-loop_NTPase"/>
</dbReference>
<feature type="domain" description="CobW C-terminal" evidence="9">
    <location>
        <begin position="267"/>
        <end position="367"/>
    </location>
</feature>
<feature type="region of interest" description="Disordered" evidence="8">
    <location>
        <begin position="1"/>
        <end position="22"/>
    </location>
</feature>
<dbReference type="KEGG" id="sre:PTSG_04433"/>
<dbReference type="EMBL" id="GL832964">
    <property type="protein sequence ID" value="EGD72705.1"/>
    <property type="molecule type" value="Genomic_DNA"/>
</dbReference>
<protein>
    <submittedName>
        <fullName evidence="10">COBW domain-containing protein 6</fullName>
    </submittedName>
</protein>
<reference evidence="10" key="1">
    <citation type="submission" date="2009-08" db="EMBL/GenBank/DDBJ databases">
        <title>Annotation of Salpingoeca rosetta.</title>
        <authorList>
            <consortium name="The Broad Institute Genome Sequencing Platform"/>
            <person name="Russ C."/>
            <person name="Cuomo C."/>
            <person name="Burger G."/>
            <person name="Gray M.W."/>
            <person name="Holland P.W.H."/>
            <person name="King N."/>
            <person name="Lang F.B.F."/>
            <person name="Roger A.J."/>
            <person name="Ruiz-Trillo I."/>
            <person name="Young S.K."/>
            <person name="Zeng Q."/>
            <person name="Gargeya S."/>
            <person name="Alvarado L."/>
            <person name="Berlin A."/>
            <person name="Chapman S.B."/>
            <person name="Chen Z."/>
            <person name="Freedman E."/>
            <person name="Gellesch M."/>
            <person name="Goldberg J."/>
            <person name="Griggs A."/>
            <person name="Gujja S."/>
            <person name="Heilman E."/>
            <person name="Heiman D."/>
            <person name="Howarth C."/>
            <person name="Mehta T."/>
            <person name="Neiman D."/>
            <person name="Pearson M."/>
            <person name="Roberts A."/>
            <person name="Saif S."/>
            <person name="Shea T."/>
            <person name="Shenoy N."/>
            <person name="Sisk P."/>
            <person name="Stolte C."/>
            <person name="Sykes S."/>
            <person name="White J."/>
            <person name="Yandava C."/>
            <person name="Haas B."/>
            <person name="Nusbaum C."/>
            <person name="Birren B."/>
        </authorList>
    </citation>
    <scope>NUCLEOTIDE SEQUENCE [LARGE SCALE GENOMIC DNA]</scope>
    <source>
        <strain evidence="10">ATCC 50818</strain>
    </source>
</reference>
<dbReference type="PANTHER" id="PTHR13748:SF31">
    <property type="entry name" value="ZINC-REGULATED GTPASE METALLOPROTEIN ACTIVATOR 1A-RELATED"/>
    <property type="match status" value="1"/>
</dbReference>
<keyword evidence="5" id="KW-0143">Chaperone</keyword>
<dbReference type="InterPro" id="IPR051316">
    <property type="entry name" value="Zinc-reg_GTPase_activator"/>
</dbReference>
<evidence type="ECO:0000313" key="11">
    <source>
        <dbReference type="Proteomes" id="UP000007799"/>
    </source>
</evidence>
<dbReference type="InParanoid" id="F2U8J7"/>
<dbReference type="Gene3D" id="3.30.1220.10">
    <property type="entry name" value="CobW-like, C-terminal domain"/>
    <property type="match status" value="1"/>
</dbReference>
<gene>
    <name evidence="10" type="ORF">PTSG_04433</name>
</gene>
<keyword evidence="3" id="KW-0862">Zinc</keyword>
<evidence type="ECO:0000256" key="3">
    <source>
        <dbReference type="ARBA" id="ARBA00022833"/>
    </source>
</evidence>
<dbReference type="STRING" id="946362.F2U8J7"/>
<keyword evidence="2" id="KW-0378">Hydrolase</keyword>
<dbReference type="FunCoup" id="F2U8J7">
    <property type="interactions" value="1507"/>
</dbReference>
<dbReference type="SUPFAM" id="SSF90002">
    <property type="entry name" value="Hypothetical protein YjiA, C-terminal domain"/>
    <property type="match status" value="1"/>
</dbReference>
<dbReference type="eggNOG" id="KOG2743">
    <property type="taxonomic scope" value="Eukaryota"/>
</dbReference>
<evidence type="ECO:0000259" key="9">
    <source>
        <dbReference type="SMART" id="SM00833"/>
    </source>
</evidence>
<comment type="similarity">
    <text evidence="6">Belongs to the SIMIBI class G3E GTPase family. ZNG1 subfamily.</text>
</comment>
<dbReference type="Proteomes" id="UP000007799">
    <property type="component" value="Unassembled WGS sequence"/>
</dbReference>
<dbReference type="AlphaFoldDB" id="F2U8J7"/>
<dbReference type="PANTHER" id="PTHR13748">
    <property type="entry name" value="COBW-RELATED"/>
    <property type="match status" value="1"/>
</dbReference>
<dbReference type="GeneID" id="16075109"/>
<evidence type="ECO:0000256" key="1">
    <source>
        <dbReference type="ARBA" id="ARBA00022741"/>
    </source>
</evidence>
<dbReference type="SMART" id="SM00833">
    <property type="entry name" value="CobW_C"/>
    <property type="match status" value="1"/>
</dbReference>
<dbReference type="OrthoDB" id="258627at2759"/>
<keyword evidence="11" id="KW-1185">Reference proteome</keyword>
<dbReference type="Pfam" id="PF07683">
    <property type="entry name" value="CobW_C"/>
    <property type="match status" value="1"/>
</dbReference>
<dbReference type="Gene3D" id="3.40.50.300">
    <property type="entry name" value="P-loop containing nucleotide triphosphate hydrolases"/>
    <property type="match status" value="1"/>
</dbReference>
<evidence type="ECO:0000256" key="5">
    <source>
        <dbReference type="ARBA" id="ARBA00023186"/>
    </source>
</evidence>
<evidence type="ECO:0000256" key="7">
    <source>
        <dbReference type="ARBA" id="ARBA00049117"/>
    </source>
</evidence>
<dbReference type="OMA" id="HSQGFET"/>
<dbReference type="InterPro" id="IPR003495">
    <property type="entry name" value="CobW/HypB/UreG_nucleotide-bd"/>
</dbReference>
<evidence type="ECO:0000256" key="4">
    <source>
        <dbReference type="ARBA" id="ARBA00023134"/>
    </source>
</evidence>
<organism evidence="11">
    <name type="scientific">Salpingoeca rosetta (strain ATCC 50818 / BSB-021)</name>
    <dbReference type="NCBI Taxonomy" id="946362"/>
    <lineage>
        <taxon>Eukaryota</taxon>
        <taxon>Choanoflagellata</taxon>
        <taxon>Craspedida</taxon>
        <taxon>Salpingoecidae</taxon>
        <taxon>Salpingoeca</taxon>
    </lineage>
</organism>
<dbReference type="GO" id="GO:0005737">
    <property type="term" value="C:cytoplasm"/>
    <property type="evidence" value="ECO:0007669"/>
    <property type="project" value="TreeGrafter"/>
</dbReference>
<keyword evidence="1" id="KW-0547">Nucleotide-binding</keyword>
<evidence type="ECO:0000256" key="6">
    <source>
        <dbReference type="ARBA" id="ARBA00034320"/>
    </source>
</evidence>
<evidence type="ECO:0000256" key="2">
    <source>
        <dbReference type="ARBA" id="ARBA00022801"/>
    </source>
</evidence>
<sequence length="370" mass="40728">MMEDDDVPQLVEADDAAPVVDEETAQQEIEEKKAKAVPVTILTGYLGAGKTTLLNYILTENHGLKIAVILNEFGEGSAVEKSMSIGQDGAMYEEWLELRNGCLCCSVKDVGVKAIENMMKKKGLFDYVVLETTGLADPGPIASMFWLDDALCSDVKLDGIVTVIDSKYGLKQLGEERSDGSLNEAVRQVALADRIVLNKVDLAKSQELAELKASIQAINSTALIVETNYSKVDLSFVLGIDAYDADERLEDLKAQAVTSTPHLDSSVRTVTIALPGCVDEEEAERWIQDLLWEQQLDDKPCGAEVLRMKGVLSIRGSDNRHILQAVRELYDKTETTEWGDAERVNRLVFIGRNLPEEDLRASFAKLVSSE</sequence>
<comment type="catalytic activity">
    <reaction evidence="7">
        <text>GTP + H2O = GDP + phosphate + H(+)</text>
        <dbReference type="Rhea" id="RHEA:19669"/>
        <dbReference type="ChEBI" id="CHEBI:15377"/>
        <dbReference type="ChEBI" id="CHEBI:15378"/>
        <dbReference type="ChEBI" id="CHEBI:37565"/>
        <dbReference type="ChEBI" id="CHEBI:43474"/>
        <dbReference type="ChEBI" id="CHEBI:58189"/>
    </reaction>
    <physiologicalReaction direction="left-to-right" evidence="7">
        <dbReference type="Rhea" id="RHEA:19670"/>
    </physiologicalReaction>
</comment>
<dbReference type="InterPro" id="IPR011629">
    <property type="entry name" value="CobW-like_C"/>
</dbReference>
<dbReference type="CDD" id="cd03112">
    <property type="entry name" value="CobW-like"/>
    <property type="match status" value="1"/>
</dbReference>
<dbReference type="GO" id="GO:0005525">
    <property type="term" value="F:GTP binding"/>
    <property type="evidence" value="ECO:0007669"/>
    <property type="project" value="UniProtKB-KW"/>
</dbReference>
<name>F2U8J7_SALR5</name>
<evidence type="ECO:0000313" key="10">
    <source>
        <dbReference type="EMBL" id="EGD72705.1"/>
    </source>
</evidence>